<dbReference type="InterPro" id="IPR042100">
    <property type="entry name" value="Bug_dom1"/>
</dbReference>
<protein>
    <submittedName>
        <fullName evidence="3">Tripartite tricarboxylate transporter substrate binding protein</fullName>
    </submittedName>
</protein>
<dbReference type="PIRSF" id="PIRSF017082">
    <property type="entry name" value="YflP"/>
    <property type="match status" value="1"/>
</dbReference>
<dbReference type="CDD" id="cd07012">
    <property type="entry name" value="PBP2_Bug_TTT"/>
    <property type="match status" value="1"/>
</dbReference>
<evidence type="ECO:0000256" key="2">
    <source>
        <dbReference type="SAM" id="SignalP"/>
    </source>
</evidence>
<reference evidence="3 4" key="1">
    <citation type="submission" date="2021-03" db="EMBL/GenBank/DDBJ databases">
        <authorList>
            <person name="So Y."/>
        </authorList>
    </citation>
    <scope>NUCLEOTIDE SEQUENCE [LARGE SCALE GENOMIC DNA]</scope>
    <source>
        <strain evidence="3 4">PWR1</strain>
    </source>
</reference>
<dbReference type="Gene3D" id="3.40.190.150">
    <property type="entry name" value="Bordetella uptake gene, domain 1"/>
    <property type="match status" value="1"/>
</dbReference>
<name>A0ABS4AV68_9PROT</name>
<evidence type="ECO:0000313" key="4">
    <source>
        <dbReference type="Proteomes" id="UP000680815"/>
    </source>
</evidence>
<comment type="caution">
    <text evidence="3">The sequence shown here is derived from an EMBL/GenBank/DDBJ whole genome shotgun (WGS) entry which is preliminary data.</text>
</comment>
<dbReference type="PANTHER" id="PTHR42928:SF5">
    <property type="entry name" value="BLR1237 PROTEIN"/>
    <property type="match status" value="1"/>
</dbReference>
<dbReference type="Gene3D" id="3.40.190.10">
    <property type="entry name" value="Periplasmic binding protein-like II"/>
    <property type="match status" value="1"/>
</dbReference>
<accession>A0ABS4AV68</accession>
<organism evidence="3 4">
    <name type="scientific">Roseomonas nitratireducens</name>
    <dbReference type="NCBI Taxonomy" id="2820810"/>
    <lineage>
        <taxon>Bacteria</taxon>
        <taxon>Pseudomonadati</taxon>
        <taxon>Pseudomonadota</taxon>
        <taxon>Alphaproteobacteria</taxon>
        <taxon>Acetobacterales</taxon>
        <taxon>Roseomonadaceae</taxon>
        <taxon>Roseomonas</taxon>
    </lineage>
</organism>
<gene>
    <name evidence="3" type="ORF">J5Y09_15135</name>
</gene>
<dbReference type="RefSeq" id="WP_209352647.1">
    <property type="nucleotide sequence ID" value="NZ_JAGIYZ010000014.1"/>
</dbReference>
<evidence type="ECO:0000256" key="1">
    <source>
        <dbReference type="ARBA" id="ARBA00006987"/>
    </source>
</evidence>
<dbReference type="Pfam" id="PF03401">
    <property type="entry name" value="TctC"/>
    <property type="match status" value="1"/>
</dbReference>
<keyword evidence="4" id="KW-1185">Reference proteome</keyword>
<feature type="signal peptide" evidence="2">
    <location>
        <begin position="1"/>
        <end position="21"/>
    </location>
</feature>
<comment type="similarity">
    <text evidence="1">Belongs to the UPF0065 (bug) family.</text>
</comment>
<dbReference type="PANTHER" id="PTHR42928">
    <property type="entry name" value="TRICARBOXYLATE-BINDING PROTEIN"/>
    <property type="match status" value="1"/>
</dbReference>
<feature type="chain" id="PRO_5047487199" evidence="2">
    <location>
        <begin position="22"/>
        <end position="330"/>
    </location>
</feature>
<dbReference type="EMBL" id="JAGIYZ010000014">
    <property type="protein sequence ID" value="MBP0465258.1"/>
    <property type="molecule type" value="Genomic_DNA"/>
</dbReference>
<keyword evidence="2" id="KW-0732">Signal</keyword>
<dbReference type="Proteomes" id="UP000680815">
    <property type="component" value="Unassembled WGS sequence"/>
</dbReference>
<dbReference type="InterPro" id="IPR005064">
    <property type="entry name" value="BUG"/>
</dbReference>
<sequence length="330" mass="35078">MNRRSLFAATSVLALPGIARAQSFPDRTITLVSGFAPGGSTDITARLLADRMQGFLGPNARIVVENRPGASGTVAADWLRRQPADGHVLMLNEASSHVLIPNAMQGGTRYNPMEDFTHVAMVANGPLILVAKPNFPAANAAEAVQRLRAGPQDDMPYASSGVGSIPHFAGEAIAVSLNLGGRFAHVPYRSGGLMVESIARGETAWGVAVLASAAAQVRDNRVRGIALTGLERFPAFPDIPTLAESGIPGFDLGNWFAVVGPPRMPAPVTEALNRAINSALRDAQLRDRFLVAGITPWTRPNAPADTRAFFQSELEKFKGVVERTGVRMEP</sequence>
<evidence type="ECO:0000313" key="3">
    <source>
        <dbReference type="EMBL" id="MBP0465258.1"/>
    </source>
</evidence>
<proteinExistence type="inferred from homology"/>